<feature type="active site" description="Proton donor/acceptor" evidence="7">
    <location>
        <position position="187"/>
    </location>
</feature>
<proteinExistence type="inferred from homology"/>
<dbReference type="UniPathway" id="UPA00219"/>
<evidence type="ECO:0000256" key="1">
    <source>
        <dbReference type="ARBA" id="ARBA00001602"/>
    </source>
</evidence>
<keyword evidence="5 7" id="KW-0413">Isomerase</keyword>
<dbReference type="EMBL" id="VDCI01000001">
    <property type="protein sequence ID" value="TNJ37993.1"/>
    <property type="molecule type" value="Genomic_DNA"/>
</dbReference>
<dbReference type="Pfam" id="PF01177">
    <property type="entry name" value="Asp_Glu_race"/>
    <property type="match status" value="1"/>
</dbReference>
<evidence type="ECO:0000256" key="2">
    <source>
        <dbReference type="ARBA" id="ARBA00013090"/>
    </source>
</evidence>
<protein>
    <recommendedName>
        <fullName evidence="2 7">Glutamate racemase</fullName>
        <ecNumber evidence="2 7">5.1.1.3</ecNumber>
    </recommendedName>
</protein>
<feature type="binding site" evidence="7">
    <location>
        <begin position="188"/>
        <end position="189"/>
    </location>
    <ligand>
        <name>substrate</name>
    </ligand>
</feature>
<evidence type="ECO:0000256" key="3">
    <source>
        <dbReference type="ARBA" id="ARBA00022960"/>
    </source>
</evidence>
<dbReference type="InterPro" id="IPR001920">
    <property type="entry name" value="Asp/Glu_race"/>
</dbReference>
<feature type="binding site" evidence="7">
    <location>
        <begin position="44"/>
        <end position="45"/>
    </location>
    <ligand>
        <name>substrate</name>
    </ligand>
</feature>
<dbReference type="PROSITE" id="PS00924">
    <property type="entry name" value="ASP_GLU_RACEMASE_2"/>
    <property type="match status" value="1"/>
</dbReference>
<feature type="binding site" evidence="7">
    <location>
        <begin position="12"/>
        <end position="13"/>
    </location>
    <ligand>
        <name>substrate</name>
    </ligand>
</feature>
<evidence type="ECO:0000256" key="4">
    <source>
        <dbReference type="ARBA" id="ARBA00022984"/>
    </source>
</evidence>
<dbReference type="InterPro" id="IPR004391">
    <property type="entry name" value="Glu_race"/>
</dbReference>
<accession>A0A5C4S3D6</accession>
<evidence type="ECO:0000256" key="5">
    <source>
        <dbReference type="ARBA" id="ARBA00023235"/>
    </source>
</evidence>
<keyword evidence="9" id="KW-1185">Reference proteome</keyword>
<sequence length="268" mass="28643">MLSREQPIGIFDSGIGGLTVAKAVRNLLPHERIIYFGDTARVPYGSKSQVAIRKYAQDDARLLMRYQPKLIIAACNTVSALALDVVRTTGSGIPVLGVLDAGAGLASRKTRNGRVGVIGTRATISSNAYSLAIERINAEITVFSRACPLFVPLAEEGFASHASARLIAEEYLAPLQKEGIDTLVLGCTHYPLLKQLIGEIMGDEVIIIDSADAVALQTEALLQEMDLEAPAGDATAPHIIVSDLPQKFQALYTLFMGDGIPDVEVAEI</sequence>
<feature type="active site" description="Proton donor/acceptor" evidence="7">
    <location>
        <position position="75"/>
    </location>
</feature>
<comment type="function">
    <text evidence="7">Provides the (R)-glutamate required for cell wall biosynthesis.</text>
</comment>
<dbReference type="PANTHER" id="PTHR21198:SF2">
    <property type="entry name" value="GLUTAMATE RACEMASE"/>
    <property type="match status" value="1"/>
</dbReference>
<keyword evidence="3 7" id="KW-0133">Cell shape</keyword>
<comment type="catalytic activity">
    <reaction evidence="1 7">
        <text>L-glutamate = D-glutamate</text>
        <dbReference type="Rhea" id="RHEA:12813"/>
        <dbReference type="ChEBI" id="CHEBI:29985"/>
        <dbReference type="ChEBI" id="CHEBI:29986"/>
        <dbReference type="EC" id="5.1.1.3"/>
    </reaction>
</comment>
<dbReference type="InterPro" id="IPR033134">
    <property type="entry name" value="Asp/Glu_racemase_AS_2"/>
</dbReference>
<feature type="binding site" evidence="7">
    <location>
        <begin position="76"/>
        <end position="77"/>
    </location>
    <ligand>
        <name>substrate</name>
    </ligand>
</feature>
<dbReference type="GO" id="GO:0009252">
    <property type="term" value="P:peptidoglycan biosynthetic process"/>
    <property type="evidence" value="ECO:0007669"/>
    <property type="project" value="UniProtKB-UniRule"/>
</dbReference>
<dbReference type="GO" id="GO:0008881">
    <property type="term" value="F:glutamate racemase activity"/>
    <property type="evidence" value="ECO:0007669"/>
    <property type="project" value="UniProtKB-UniRule"/>
</dbReference>
<evidence type="ECO:0000256" key="6">
    <source>
        <dbReference type="ARBA" id="ARBA00023316"/>
    </source>
</evidence>
<keyword evidence="6 7" id="KW-0961">Cell wall biogenesis/degradation</keyword>
<keyword evidence="4 7" id="KW-0573">Peptidoglycan synthesis</keyword>
<dbReference type="SUPFAM" id="SSF53681">
    <property type="entry name" value="Aspartate/glutamate racemase"/>
    <property type="match status" value="2"/>
</dbReference>
<dbReference type="EC" id="5.1.1.3" evidence="2 7"/>
<dbReference type="RefSeq" id="WP_139626143.1">
    <property type="nucleotide sequence ID" value="NZ_VDCI01000001.1"/>
</dbReference>
<gene>
    <name evidence="7" type="primary">murI</name>
    <name evidence="8" type="ORF">FGF68_02105</name>
</gene>
<evidence type="ECO:0000313" key="8">
    <source>
        <dbReference type="EMBL" id="TNJ37993.1"/>
    </source>
</evidence>
<organism evidence="8 9">
    <name type="scientific">Prosthecochloris vibrioformis</name>
    <name type="common">Chlorobium vibrioforme</name>
    <dbReference type="NCBI Taxonomy" id="1098"/>
    <lineage>
        <taxon>Bacteria</taxon>
        <taxon>Pseudomonadati</taxon>
        <taxon>Chlorobiota</taxon>
        <taxon>Chlorobiia</taxon>
        <taxon>Chlorobiales</taxon>
        <taxon>Chlorobiaceae</taxon>
        <taxon>Prosthecochloris</taxon>
    </lineage>
</organism>
<dbReference type="FunFam" id="3.40.50.1860:FF:000001">
    <property type="entry name" value="Glutamate racemase"/>
    <property type="match status" value="1"/>
</dbReference>
<dbReference type="GO" id="GO:0071555">
    <property type="term" value="P:cell wall organization"/>
    <property type="evidence" value="ECO:0007669"/>
    <property type="project" value="UniProtKB-KW"/>
</dbReference>
<dbReference type="Gene3D" id="3.40.50.1860">
    <property type="match status" value="2"/>
</dbReference>
<evidence type="ECO:0000256" key="7">
    <source>
        <dbReference type="HAMAP-Rule" id="MF_00258"/>
    </source>
</evidence>
<name>A0A5C4S3D6_PROVB</name>
<dbReference type="InterPro" id="IPR015942">
    <property type="entry name" value="Asp/Glu/hydantoin_racemase"/>
</dbReference>
<dbReference type="Proteomes" id="UP000309544">
    <property type="component" value="Unassembled WGS sequence"/>
</dbReference>
<dbReference type="HAMAP" id="MF_00258">
    <property type="entry name" value="Glu_racemase"/>
    <property type="match status" value="1"/>
</dbReference>
<dbReference type="AlphaFoldDB" id="A0A5C4S3D6"/>
<reference evidence="8 9" key="1">
    <citation type="submission" date="2019-05" db="EMBL/GenBank/DDBJ databases">
        <title>Draft Whole-Genome sequence of the green sulfur bacterium Prosthecochloris vibrioformis DSM 260.</title>
        <authorList>
            <person name="Meyer T.E."/>
            <person name="Kyndt J.A."/>
        </authorList>
    </citation>
    <scope>NUCLEOTIDE SEQUENCE [LARGE SCALE GENOMIC DNA]</scope>
    <source>
        <strain evidence="8 9">DSM 260</strain>
    </source>
</reference>
<evidence type="ECO:0000313" key="9">
    <source>
        <dbReference type="Proteomes" id="UP000309544"/>
    </source>
</evidence>
<dbReference type="PANTHER" id="PTHR21198">
    <property type="entry name" value="GLUTAMATE RACEMASE"/>
    <property type="match status" value="1"/>
</dbReference>
<comment type="similarity">
    <text evidence="7">Belongs to the aspartate/glutamate racemases family.</text>
</comment>
<comment type="pathway">
    <text evidence="7">Cell wall biogenesis; peptidoglycan biosynthesis.</text>
</comment>
<dbReference type="GO" id="GO:0008360">
    <property type="term" value="P:regulation of cell shape"/>
    <property type="evidence" value="ECO:0007669"/>
    <property type="project" value="UniProtKB-KW"/>
</dbReference>
<comment type="caution">
    <text evidence="8">The sequence shown here is derived from an EMBL/GenBank/DDBJ whole genome shotgun (WGS) entry which is preliminary data.</text>
</comment>
<dbReference type="NCBIfam" id="TIGR00067">
    <property type="entry name" value="glut_race"/>
    <property type="match status" value="1"/>
</dbReference>